<protein>
    <submittedName>
        <fullName evidence="1">Uncharacterized protein</fullName>
    </submittedName>
</protein>
<dbReference type="Proteomes" id="UP001500416">
    <property type="component" value="Unassembled WGS sequence"/>
</dbReference>
<evidence type="ECO:0000313" key="1">
    <source>
        <dbReference type="EMBL" id="GAA0253082.1"/>
    </source>
</evidence>
<reference evidence="1 2" key="1">
    <citation type="journal article" date="2019" name="Int. J. Syst. Evol. Microbiol.">
        <title>The Global Catalogue of Microorganisms (GCM) 10K type strain sequencing project: providing services to taxonomists for standard genome sequencing and annotation.</title>
        <authorList>
            <consortium name="The Broad Institute Genomics Platform"/>
            <consortium name="The Broad Institute Genome Sequencing Center for Infectious Disease"/>
            <person name="Wu L."/>
            <person name="Ma J."/>
        </authorList>
    </citation>
    <scope>NUCLEOTIDE SEQUENCE [LARGE SCALE GENOMIC DNA]</scope>
    <source>
        <strain evidence="1 2">JCM 3380</strain>
    </source>
</reference>
<gene>
    <name evidence="1" type="ORF">GCM10010492_62140</name>
</gene>
<dbReference type="RefSeq" id="WP_343937608.1">
    <property type="nucleotide sequence ID" value="NZ_BAAABU010000021.1"/>
</dbReference>
<comment type="caution">
    <text evidence="1">The sequence shown here is derived from an EMBL/GenBank/DDBJ whole genome shotgun (WGS) entry which is preliminary data.</text>
</comment>
<dbReference type="EMBL" id="BAAABU010000021">
    <property type="protein sequence ID" value="GAA0253082.1"/>
    <property type="molecule type" value="Genomic_DNA"/>
</dbReference>
<keyword evidence="2" id="KW-1185">Reference proteome</keyword>
<sequence length="265" mass="28892">MAPTEKERLDQVEPTVADLITTTQVLTAELGRVSARLLVLERRLSGAGSGPDCDLDAVDGEVADIVAALRAAWDAEQEVLADSVRVELRQEVAEYEALKERRDAGGARLAAGRMPRFERDALEHEVHQLDWQIGAREAGALDAASRLAADSAAAEEPWRREAVVAGEKAREEIWDAAARRLERALAQDLRLPVWFRVGVGEITSPDPSPWVRAATGLIAYRLEYGVRTAVDPLGDPPSAASGSAAWVRRTEAYTDLVDQLQSLRP</sequence>
<name>A0ABN0UJV3_9PSEU</name>
<accession>A0ABN0UJV3</accession>
<organism evidence="1 2">
    <name type="scientific">Saccharothrix mutabilis subsp. mutabilis</name>
    <dbReference type="NCBI Taxonomy" id="66855"/>
    <lineage>
        <taxon>Bacteria</taxon>
        <taxon>Bacillati</taxon>
        <taxon>Actinomycetota</taxon>
        <taxon>Actinomycetes</taxon>
        <taxon>Pseudonocardiales</taxon>
        <taxon>Pseudonocardiaceae</taxon>
        <taxon>Saccharothrix</taxon>
    </lineage>
</organism>
<evidence type="ECO:0000313" key="2">
    <source>
        <dbReference type="Proteomes" id="UP001500416"/>
    </source>
</evidence>
<proteinExistence type="predicted"/>